<feature type="transmembrane region" description="Helical" evidence="11">
    <location>
        <begin position="65"/>
        <end position="91"/>
    </location>
</feature>
<dbReference type="InterPro" id="IPR000826">
    <property type="entry name" value="Formyl_rcpt-rel"/>
</dbReference>
<dbReference type="CDD" id="cd14974">
    <property type="entry name" value="7tmA_Anaphylatoxin_R-like"/>
    <property type="match status" value="1"/>
</dbReference>
<evidence type="ECO:0000313" key="14">
    <source>
        <dbReference type="Proteomes" id="UP000694569"/>
    </source>
</evidence>
<dbReference type="GO" id="GO:0006954">
    <property type="term" value="P:inflammatory response"/>
    <property type="evidence" value="ECO:0007669"/>
    <property type="project" value="TreeGrafter"/>
</dbReference>
<feature type="transmembrane region" description="Helical" evidence="11">
    <location>
        <begin position="274"/>
        <end position="295"/>
    </location>
</feature>
<feature type="transmembrane region" description="Helical" evidence="11">
    <location>
        <begin position="147"/>
        <end position="172"/>
    </location>
</feature>
<feature type="transmembrane region" description="Helical" evidence="11">
    <location>
        <begin position="103"/>
        <end position="127"/>
    </location>
</feature>
<accession>A0A8C5WFK4</accession>
<keyword evidence="8 10" id="KW-0807">Transducer</keyword>
<evidence type="ECO:0000313" key="13">
    <source>
        <dbReference type="Ensembl" id="ENSLLEP00000034465.1"/>
    </source>
</evidence>
<evidence type="ECO:0000256" key="6">
    <source>
        <dbReference type="ARBA" id="ARBA00023157"/>
    </source>
</evidence>
<sequence length="380" mass="43719">MCSITITASAYQKKDEKYQCSTHYKMTTSLKRNMENMTVSPLPVTISENTTDYMYYYDDPVMDGVYHFSMVIYAVAFVLGTIGNGLVIWIAGFKMRKTVNVVWFLNLAVADFIFTFFLPLSIAYLALGFHWPFGNFMCKFNSALAFLNMFASIFTLTVISIDRFVSVVFAVWAQNHRTLCLASIVSVVIWGFALCFSLTYFIFRDTKEEKDGTIFCYNNFHETDTDLLLMRLTATVITRSICGFFIPFTVIVASYVVIALRVHRNHMTTSTKPFKVIVAVMVTFFVCWLPYHIIGFVELYSFDKNDYSLQRIIKILSPFVSSMAFLNSCINPFLYVFIGRDFKTKFRTSIQSIFERAFMEDNQQADLRSKTKSTSDSMVV</sequence>
<dbReference type="GO" id="GO:0004875">
    <property type="term" value="F:complement receptor activity"/>
    <property type="evidence" value="ECO:0007669"/>
    <property type="project" value="TreeGrafter"/>
</dbReference>
<evidence type="ECO:0000256" key="8">
    <source>
        <dbReference type="ARBA" id="ARBA00023224"/>
    </source>
</evidence>
<dbReference type="Pfam" id="PF00001">
    <property type="entry name" value="7tm_1"/>
    <property type="match status" value="1"/>
</dbReference>
<dbReference type="AlphaFoldDB" id="A0A8C5WFK4"/>
<dbReference type="PANTHER" id="PTHR24225:SF70">
    <property type="entry name" value="G PROTEIN-COUPLED RECEPTOR 33"/>
    <property type="match status" value="1"/>
</dbReference>
<dbReference type="GO" id="GO:0007204">
    <property type="term" value="P:positive regulation of cytosolic calcium ion concentration"/>
    <property type="evidence" value="ECO:0007669"/>
    <property type="project" value="TreeGrafter"/>
</dbReference>
<dbReference type="PROSITE" id="PS00237">
    <property type="entry name" value="G_PROTEIN_RECEP_F1_1"/>
    <property type="match status" value="1"/>
</dbReference>
<protein>
    <recommendedName>
        <fullName evidence="12">G-protein coupled receptors family 1 profile domain-containing protein</fullName>
    </recommendedName>
</protein>
<dbReference type="PANTHER" id="PTHR24225">
    <property type="entry name" value="CHEMOTACTIC RECEPTOR"/>
    <property type="match status" value="1"/>
</dbReference>
<keyword evidence="6" id="KW-1015">Disulfide bond</keyword>
<comment type="subcellular location">
    <subcellularLocation>
        <location evidence="1">Membrane</location>
        <topology evidence="1">Multi-pass membrane protein</topology>
    </subcellularLocation>
</comment>
<feature type="transmembrane region" description="Helical" evidence="11">
    <location>
        <begin position="315"/>
        <end position="338"/>
    </location>
</feature>
<dbReference type="InterPro" id="IPR017452">
    <property type="entry name" value="GPCR_Rhodpsn_7TM"/>
</dbReference>
<evidence type="ECO:0000256" key="3">
    <source>
        <dbReference type="ARBA" id="ARBA00022989"/>
    </source>
</evidence>
<dbReference type="Ensembl" id="ENSLLET00000035774.1">
    <property type="protein sequence ID" value="ENSLLEP00000034465.1"/>
    <property type="gene ID" value="ENSLLEG00000021786.1"/>
</dbReference>
<name>A0A8C5WFK4_9ANUR</name>
<reference evidence="13" key="2">
    <citation type="submission" date="2025-09" db="UniProtKB">
        <authorList>
            <consortium name="Ensembl"/>
        </authorList>
    </citation>
    <scope>IDENTIFICATION</scope>
</reference>
<dbReference type="GO" id="GO:0007200">
    <property type="term" value="P:phospholipase C-activating G protein-coupled receptor signaling pathway"/>
    <property type="evidence" value="ECO:0007669"/>
    <property type="project" value="TreeGrafter"/>
</dbReference>
<dbReference type="PRINTS" id="PR00237">
    <property type="entry name" value="GPCRRHODOPSN"/>
</dbReference>
<dbReference type="InterPro" id="IPR000276">
    <property type="entry name" value="GPCR_Rhodpsn"/>
</dbReference>
<dbReference type="FunFam" id="1.20.1070.10:FF:000034">
    <property type="entry name" value="G-protein coupled receptor 1"/>
    <property type="match status" value="1"/>
</dbReference>
<keyword evidence="4 10" id="KW-0297">G-protein coupled receptor</keyword>
<evidence type="ECO:0000256" key="4">
    <source>
        <dbReference type="ARBA" id="ARBA00023040"/>
    </source>
</evidence>
<keyword evidence="14" id="KW-1185">Reference proteome</keyword>
<keyword evidence="7 10" id="KW-0675">Receptor</keyword>
<keyword evidence="2 10" id="KW-0812">Transmembrane</keyword>
<evidence type="ECO:0000256" key="9">
    <source>
        <dbReference type="ARBA" id="ARBA00025736"/>
    </source>
</evidence>
<feature type="domain" description="G-protein coupled receptors family 1 profile" evidence="12">
    <location>
        <begin position="83"/>
        <end position="335"/>
    </location>
</feature>
<dbReference type="SUPFAM" id="SSF81321">
    <property type="entry name" value="Family A G protein-coupled receptor-like"/>
    <property type="match status" value="1"/>
</dbReference>
<feature type="transmembrane region" description="Helical" evidence="11">
    <location>
        <begin position="179"/>
        <end position="203"/>
    </location>
</feature>
<proteinExistence type="inferred from homology"/>
<evidence type="ECO:0000256" key="2">
    <source>
        <dbReference type="ARBA" id="ARBA00022692"/>
    </source>
</evidence>
<organism evidence="13 14">
    <name type="scientific">Leptobrachium leishanense</name>
    <name type="common">Leishan spiny toad</name>
    <dbReference type="NCBI Taxonomy" id="445787"/>
    <lineage>
        <taxon>Eukaryota</taxon>
        <taxon>Metazoa</taxon>
        <taxon>Chordata</taxon>
        <taxon>Craniata</taxon>
        <taxon>Vertebrata</taxon>
        <taxon>Euteleostomi</taxon>
        <taxon>Amphibia</taxon>
        <taxon>Batrachia</taxon>
        <taxon>Anura</taxon>
        <taxon>Pelobatoidea</taxon>
        <taxon>Megophryidae</taxon>
        <taxon>Leptobrachium</taxon>
    </lineage>
</organism>
<evidence type="ECO:0000256" key="1">
    <source>
        <dbReference type="ARBA" id="ARBA00004141"/>
    </source>
</evidence>
<reference evidence="13" key="1">
    <citation type="submission" date="2025-08" db="UniProtKB">
        <authorList>
            <consortium name="Ensembl"/>
        </authorList>
    </citation>
    <scope>IDENTIFICATION</scope>
</reference>
<dbReference type="GO" id="GO:0004930">
    <property type="term" value="F:G protein-coupled receptor activity"/>
    <property type="evidence" value="ECO:0007669"/>
    <property type="project" value="UniProtKB-KW"/>
</dbReference>
<comment type="similarity">
    <text evidence="9">Belongs to the chemokine-like receptor (CMKLR) family.</text>
</comment>
<dbReference type="GeneTree" id="ENSGT01020000230438"/>
<dbReference type="Gene3D" id="1.20.1070.10">
    <property type="entry name" value="Rhodopsin 7-helix transmembrane proteins"/>
    <property type="match status" value="1"/>
</dbReference>
<keyword evidence="5 11" id="KW-0472">Membrane</keyword>
<dbReference type="Proteomes" id="UP000694569">
    <property type="component" value="Unplaced"/>
</dbReference>
<dbReference type="OrthoDB" id="6088892at2759"/>
<evidence type="ECO:0000259" key="12">
    <source>
        <dbReference type="PROSITE" id="PS50262"/>
    </source>
</evidence>
<dbReference type="PRINTS" id="PR00526">
    <property type="entry name" value="FMETLEUPHER"/>
</dbReference>
<dbReference type="PROSITE" id="PS50262">
    <property type="entry name" value="G_PROTEIN_RECEP_F1_2"/>
    <property type="match status" value="1"/>
</dbReference>
<keyword evidence="3 11" id="KW-1133">Transmembrane helix</keyword>
<evidence type="ECO:0000256" key="10">
    <source>
        <dbReference type="RuleBase" id="RU000688"/>
    </source>
</evidence>
<feature type="transmembrane region" description="Helical" evidence="11">
    <location>
        <begin position="236"/>
        <end position="262"/>
    </location>
</feature>
<evidence type="ECO:0000256" key="5">
    <source>
        <dbReference type="ARBA" id="ARBA00023136"/>
    </source>
</evidence>
<evidence type="ECO:0000256" key="7">
    <source>
        <dbReference type="ARBA" id="ARBA00023170"/>
    </source>
</evidence>
<evidence type="ECO:0000256" key="11">
    <source>
        <dbReference type="SAM" id="Phobius"/>
    </source>
</evidence>
<dbReference type="GO" id="GO:0005886">
    <property type="term" value="C:plasma membrane"/>
    <property type="evidence" value="ECO:0007669"/>
    <property type="project" value="TreeGrafter"/>
</dbReference>
<comment type="similarity">
    <text evidence="10">Belongs to the G-protein coupled receptor 1 family.</text>
</comment>